<dbReference type="Proteomes" id="UP000002489">
    <property type="component" value="Unassembled WGS sequence"/>
</dbReference>
<reference evidence="3" key="2">
    <citation type="submission" date="2025-08" db="UniProtKB">
        <authorList>
            <consortium name="EnsemblFungi"/>
        </authorList>
    </citation>
    <scope>IDENTIFICATION</scope>
    <source>
        <strain evidence="3">4287 / CBS 123668 / FGSC 9935 / NRRL 34936</strain>
    </source>
</reference>
<dbReference type="InterPro" id="IPR007219">
    <property type="entry name" value="XnlR_reg_dom"/>
</dbReference>
<dbReference type="STRING" id="426428.A0A0D2YBN9"/>
<dbReference type="EnsemblFungi" id="FOXG_13717T0">
    <property type="protein sequence ID" value="FOXG_13717P0"/>
    <property type="gene ID" value="FOXG_13717"/>
</dbReference>
<accession>A0A0D2YBN9</accession>
<protein>
    <recommendedName>
        <fullName evidence="2">Xylanolytic transcriptional activator regulatory domain-containing protein</fullName>
    </recommendedName>
</protein>
<sequence length="119" mass="12883">MESMIVGDASLVCWGSFADAVSVMTYLGVHAEKLTGPYKPSLSSEHKRRLFGRVYNLDKAIVAFTGRPPLLNPRFCSTPPPLDLSDEDLLAGGAVLEKAVSELDSRGWSLRGGVYPSKI</sequence>
<evidence type="ECO:0000313" key="3">
    <source>
        <dbReference type="EnsemblFungi" id="FOXG_13717P0"/>
    </source>
</evidence>
<proteinExistence type="predicted"/>
<keyword evidence="1" id="KW-0539">Nucleus</keyword>
<evidence type="ECO:0000256" key="1">
    <source>
        <dbReference type="ARBA" id="ARBA00023242"/>
    </source>
</evidence>
<organism evidence="3 4">
    <name type="scientific">Fusarium oxysporum (strain Fo5176)</name>
    <name type="common">Fusarium vascular wilt</name>
    <dbReference type="NCBI Taxonomy" id="660025"/>
    <lineage>
        <taxon>Eukaryota</taxon>
        <taxon>Fungi</taxon>
        <taxon>Dikarya</taxon>
        <taxon>Ascomycota</taxon>
        <taxon>Pezizomycotina</taxon>
        <taxon>Sordariomycetes</taxon>
        <taxon>Hypocreomycetidae</taxon>
        <taxon>Hypocreales</taxon>
        <taxon>Nectriaceae</taxon>
        <taxon>Fusarium</taxon>
        <taxon>Fusarium oxysporum species complex</taxon>
    </lineage>
</organism>
<evidence type="ECO:0000313" key="4">
    <source>
        <dbReference type="Proteomes" id="UP000002489"/>
    </source>
</evidence>
<dbReference type="CDD" id="cd12148">
    <property type="entry name" value="fungal_TF_MHR"/>
    <property type="match status" value="1"/>
</dbReference>
<dbReference type="AlphaFoldDB" id="A0A0D2YBN9"/>
<dbReference type="SMART" id="SM00906">
    <property type="entry name" value="Fungal_trans"/>
    <property type="match status" value="1"/>
</dbReference>
<evidence type="ECO:0000259" key="2">
    <source>
        <dbReference type="SMART" id="SM00906"/>
    </source>
</evidence>
<feature type="domain" description="Xylanolytic transcriptional activator regulatory" evidence="2">
    <location>
        <begin position="13"/>
        <end position="87"/>
    </location>
</feature>
<name>A0A0D2YBN9_FUSOF</name>
<dbReference type="GO" id="GO:0008270">
    <property type="term" value="F:zinc ion binding"/>
    <property type="evidence" value="ECO:0007669"/>
    <property type="project" value="InterPro"/>
</dbReference>
<reference evidence="4" key="1">
    <citation type="journal article" date="2012" name="Mol. Plant Microbe Interact.">
        <title>A highly conserved effector in Fusarium oxysporum is required for full virulence on Arabidopsis.</title>
        <authorList>
            <person name="Thatcher L.F."/>
            <person name="Gardiner D.M."/>
            <person name="Kazan K."/>
            <person name="Manners J."/>
        </authorList>
    </citation>
    <scope>NUCLEOTIDE SEQUENCE [LARGE SCALE GENOMIC DNA]</scope>
    <source>
        <strain evidence="4">Fo5176</strain>
    </source>
</reference>
<dbReference type="GO" id="GO:0006351">
    <property type="term" value="P:DNA-templated transcription"/>
    <property type="evidence" value="ECO:0007669"/>
    <property type="project" value="InterPro"/>
</dbReference>
<dbReference type="GO" id="GO:0003677">
    <property type="term" value="F:DNA binding"/>
    <property type="evidence" value="ECO:0007669"/>
    <property type="project" value="InterPro"/>
</dbReference>